<comment type="function">
    <text evidence="7">Specifically dimethylates two adjacent adenosines (A1518 and A1519) in the loop of a conserved hairpin near the 3'-end of 16S rRNA in the 30S particle. May play a critical role in biogenesis of 30S subunits.</text>
</comment>
<dbReference type="InterPro" id="IPR001737">
    <property type="entry name" value="KsgA/Erm"/>
</dbReference>
<feature type="domain" description="Ribosomal RNA adenine methylase transferase N-terminal" evidence="9">
    <location>
        <begin position="24"/>
        <end position="192"/>
    </location>
</feature>
<dbReference type="HAMAP" id="MF_00607">
    <property type="entry name" value="16SrRNA_methyltr_A"/>
    <property type="match status" value="1"/>
</dbReference>
<comment type="caution">
    <text evidence="10">The sequence shown here is derived from an EMBL/GenBank/DDBJ whole genome shotgun (WGS) entry which is preliminary data.</text>
</comment>
<protein>
    <recommendedName>
        <fullName evidence="7">Ribosomal RNA small subunit methyltransferase A</fullName>
        <ecNumber evidence="7">2.1.1.182</ecNumber>
    </recommendedName>
    <alternativeName>
        <fullName evidence="7">16S rRNA (adenine(1518)-N(6)/adenine(1519)-N(6))-dimethyltransferase</fullName>
    </alternativeName>
    <alternativeName>
        <fullName evidence="7">16S rRNA dimethyladenosine transferase</fullName>
    </alternativeName>
    <alternativeName>
        <fullName evidence="7">16S rRNA dimethylase</fullName>
    </alternativeName>
    <alternativeName>
        <fullName evidence="7">S-adenosylmethionine-6-N', N'-adenosyl(rRNA) dimethyltransferase</fullName>
    </alternativeName>
</protein>
<keyword evidence="2 7" id="KW-0698">rRNA processing</keyword>
<dbReference type="PANTHER" id="PTHR11727:SF7">
    <property type="entry name" value="DIMETHYLADENOSINE TRANSFERASE-RELATED"/>
    <property type="match status" value="1"/>
</dbReference>
<evidence type="ECO:0000256" key="6">
    <source>
        <dbReference type="ARBA" id="ARBA00022884"/>
    </source>
</evidence>
<dbReference type="EC" id="2.1.1.182" evidence="7"/>
<evidence type="ECO:0000313" key="11">
    <source>
        <dbReference type="Proteomes" id="UP000266389"/>
    </source>
</evidence>
<feature type="binding site" evidence="7 8">
    <location>
        <position position="87"/>
    </location>
    <ligand>
        <name>S-adenosyl-L-methionine</name>
        <dbReference type="ChEBI" id="CHEBI:59789"/>
    </ligand>
</feature>
<feature type="binding site" evidence="7 8">
    <location>
        <position position="17"/>
    </location>
    <ligand>
        <name>S-adenosyl-L-methionine</name>
        <dbReference type="ChEBI" id="CHEBI:59789"/>
    </ligand>
</feature>
<dbReference type="NCBIfam" id="TIGR00755">
    <property type="entry name" value="ksgA"/>
    <property type="match status" value="1"/>
</dbReference>
<name>A0A395LYV0_9BACT</name>
<accession>A0A395LYV0</accession>
<dbReference type="FunFam" id="3.40.50.150:FF:000023">
    <property type="entry name" value="Ribosomal RNA small subunit methyltransferase A"/>
    <property type="match status" value="1"/>
</dbReference>
<evidence type="ECO:0000256" key="5">
    <source>
        <dbReference type="ARBA" id="ARBA00022691"/>
    </source>
</evidence>
<comment type="catalytic activity">
    <reaction evidence="7">
        <text>adenosine(1518)/adenosine(1519) in 16S rRNA + 4 S-adenosyl-L-methionine = N(6)-dimethyladenosine(1518)/N(6)-dimethyladenosine(1519) in 16S rRNA + 4 S-adenosyl-L-homocysteine + 4 H(+)</text>
        <dbReference type="Rhea" id="RHEA:19609"/>
        <dbReference type="Rhea" id="RHEA-COMP:10232"/>
        <dbReference type="Rhea" id="RHEA-COMP:10233"/>
        <dbReference type="ChEBI" id="CHEBI:15378"/>
        <dbReference type="ChEBI" id="CHEBI:57856"/>
        <dbReference type="ChEBI" id="CHEBI:59789"/>
        <dbReference type="ChEBI" id="CHEBI:74411"/>
        <dbReference type="ChEBI" id="CHEBI:74493"/>
        <dbReference type="EC" id="2.1.1.182"/>
    </reaction>
</comment>
<comment type="similarity">
    <text evidence="7">Belongs to the class I-like SAM-binding methyltransferase superfamily. rRNA adenine N(6)-methyltransferase family. RsmA subfamily.</text>
</comment>
<dbReference type="PROSITE" id="PS51689">
    <property type="entry name" value="SAM_RNA_A_N6_MT"/>
    <property type="match status" value="1"/>
</dbReference>
<evidence type="ECO:0000256" key="8">
    <source>
        <dbReference type="PROSITE-ProRule" id="PRU01026"/>
    </source>
</evidence>
<evidence type="ECO:0000256" key="7">
    <source>
        <dbReference type="HAMAP-Rule" id="MF_00607"/>
    </source>
</evidence>
<dbReference type="Gene3D" id="1.10.8.100">
    <property type="entry name" value="Ribosomal RNA adenine dimethylase-like, domain 2"/>
    <property type="match status" value="1"/>
</dbReference>
<keyword evidence="6 7" id="KW-0694">RNA-binding</keyword>
<reference evidence="10 11" key="1">
    <citation type="journal article" date="2011" name="ISME J.">
        <title>Community ecology of hot spring cyanobacterial mats: predominant populations and their functional potential.</title>
        <authorList>
            <person name="Klatt C.G."/>
            <person name="Wood J.M."/>
            <person name="Rusch D.B."/>
            <person name="Bateson M.M."/>
            <person name="Hamamura N."/>
            <person name="Heidelberg J.F."/>
            <person name="Grossman A.R."/>
            <person name="Bhaya D."/>
            <person name="Cohan F.M."/>
            <person name="Kuhl M."/>
            <person name="Bryant D.A."/>
            <person name="Ward D.M."/>
        </authorList>
    </citation>
    <scope>NUCLEOTIDE SEQUENCE [LARGE SCALE GENOMIC DNA]</scope>
    <source>
        <strain evidence="10">OS</strain>
    </source>
</reference>
<evidence type="ECO:0000256" key="4">
    <source>
        <dbReference type="ARBA" id="ARBA00022679"/>
    </source>
</evidence>
<dbReference type="FunFam" id="1.10.8.100:FF:000001">
    <property type="entry name" value="Ribosomal RNA small subunit methyltransferase A"/>
    <property type="match status" value="1"/>
</dbReference>
<dbReference type="GO" id="GO:0003723">
    <property type="term" value="F:RNA binding"/>
    <property type="evidence" value="ECO:0007669"/>
    <property type="project" value="UniProtKB-UniRule"/>
</dbReference>
<feature type="binding site" evidence="7 8">
    <location>
        <position position="65"/>
    </location>
    <ligand>
        <name>S-adenosyl-L-methionine</name>
        <dbReference type="ChEBI" id="CHEBI:59789"/>
    </ligand>
</feature>
<feature type="binding site" evidence="7 8">
    <location>
        <position position="44"/>
    </location>
    <ligand>
        <name>S-adenosyl-L-methionine</name>
        <dbReference type="ChEBI" id="CHEBI:59789"/>
    </ligand>
</feature>
<sequence length="273" mass="30773">MHYKGRSIVAKKRLGQNFLVDENIVRKIIAFAQLKKDDHILEIGPGFGALTKELVKILPTFTAVELDRTLAAFIRAEFPQVHLIEKDILQVPLSEIAGEKKVKVLGNIPYAITTPILFKLLDERAAVHSAILMMQDEVARRLLAKPSTKEYGVLAVQLQAFAEVEYGFKVKREVFKPRPEVDSAVVRLTMRPHTGIMRETVFKTLVRTAFRMRRKTLENNLKDIFELSGVTLNLKQRAEELSVQDFIELANVIQPLSELKNSINTSQKGAASG</sequence>
<dbReference type="EMBL" id="PHFL01000075">
    <property type="protein sequence ID" value="RFM22814.1"/>
    <property type="molecule type" value="Genomic_DNA"/>
</dbReference>
<keyword evidence="5 7" id="KW-0949">S-adenosyl-L-methionine</keyword>
<feature type="binding site" evidence="7 8">
    <location>
        <position position="19"/>
    </location>
    <ligand>
        <name>S-adenosyl-L-methionine</name>
        <dbReference type="ChEBI" id="CHEBI:59789"/>
    </ligand>
</feature>
<dbReference type="InterPro" id="IPR020598">
    <property type="entry name" value="rRNA_Ade_methylase_Trfase_N"/>
</dbReference>
<keyword evidence="1 7" id="KW-0963">Cytoplasm</keyword>
<dbReference type="SUPFAM" id="SSF53335">
    <property type="entry name" value="S-adenosyl-L-methionine-dependent methyltransferases"/>
    <property type="match status" value="1"/>
</dbReference>
<comment type="subcellular location">
    <subcellularLocation>
        <location evidence="7">Cytoplasm</location>
    </subcellularLocation>
</comment>
<evidence type="ECO:0000256" key="2">
    <source>
        <dbReference type="ARBA" id="ARBA00022552"/>
    </source>
</evidence>
<evidence type="ECO:0000256" key="3">
    <source>
        <dbReference type="ARBA" id="ARBA00022603"/>
    </source>
</evidence>
<organism evidence="10 11">
    <name type="scientific">Candidatus Thermochlorobacter aerophilus</name>
    <dbReference type="NCBI Taxonomy" id="1868324"/>
    <lineage>
        <taxon>Bacteria</taxon>
        <taxon>Pseudomonadati</taxon>
        <taxon>Chlorobiota</taxon>
        <taxon>Chlorobiia</taxon>
        <taxon>Chlorobiales</taxon>
        <taxon>Candidatus Thermochlorobacteriaceae</taxon>
        <taxon>Candidatus Thermochlorobacter</taxon>
    </lineage>
</organism>
<dbReference type="GO" id="GO:0005829">
    <property type="term" value="C:cytosol"/>
    <property type="evidence" value="ECO:0007669"/>
    <property type="project" value="TreeGrafter"/>
</dbReference>
<evidence type="ECO:0000313" key="10">
    <source>
        <dbReference type="EMBL" id="RFM22814.1"/>
    </source>
</evidence>
<dbReference type="InterPro" id="IPR029063">
    <property type="entry name" value="SAM-dependent_MTases_sf"/>
</dbReference>
<feature type="binding site" evidence="7 8">
    <location>
        <position position="107"/>
    </location>
    <ligand>
        <name>S-adenosyl-L-methionine</name>
        <dbReference type="ChEBI" id="CHEBI:59789"/>
    </ligand>
</feature>
<gene>
    <name evidence="7 10" type="primary">rsmA</name>
    <name evidence="7" type="synonym">ksgA</name>
    <name evidence="10" type="ORF">D0433_14285</name>
</gene>
<dbReference type="InterPro" id="IPR023165">
    <property type="entry name" value="rRNA_Ade_diMease-like_C"/>
</dbReference>
<dbReference type="InterPro" id="IPR020596">
    <property type="entry name" value="rRNA_Ade_Mease_Trfase_CS"/>
</dbReference>
<dbReference type="Gene3D" id="3.40.50.150">
    <property type="entry name" value="Vaccinia Virus protein VP39"/>
    <property type="match status" value="1"/>
</dbReference>
<proteinExistence type="inferred from homology"/>
<keyword evidence="4 7" id="KW-0808">Transferase</keyword>
<keyword evidence="3 7" id="KW-0489">Methyltransferase</keyword>
<dbReference type="InterPro" id="IPR011530">
    <property type="entry name" value="rRNA_adenine_dimethylase"/>
</dbReference>
<dbReference type="PROSITE" id="PS01131">
    <property type="entry name" value="RRNA_A_DIMETH"/>
    <property type="match status" value="1"/>
</dbReference>
<dbReference type="GO" id="GO:0052908">
    <property type="term" value="F:16S rRNA (adenine(1518)-N(6)/adenine(1519)-N(6))-dimethyltransferase activity"/>
    <property type="evidence" value="ECO:0007669"/>
    <property type="project" value="UniProtKB-EC"/>
</dbReference>
<dbReference type="AlphaFoldDB" id="A0A395LYV0"/>
<dbReference type="PANTHER" id="PTHR11727">
    <property type="entry name" value="DIMETHYLADENOSINE TRANSFERASE"/>
    <property type="match status" value="1"/>
</dbReference>
<evidence type="ECO:0000259" key="9">
    <source>
        <dbReference type="SMART" id="SM00650"/>
    </source>
</evidence>
<dbReference type="Proteomes" id="UP000266389">
    <property type="component" value="Unassembled WGS sequence"/>
</dbReference>
<dbReference type="Pfam" id="PF00398">
    <property type="entry name" value="RrnaAD"/>
    <property type="match status" value="1"/>
</dbReference>
<evidence type="ECO:0000256" key="1">
    <source>
        <dbReference type="ARBA" id="ARBA00022490"/>
    </source>
</evidence>
<dbReference type="SMART" id="SM00650">
    <property type="entry name" value="rADc"/>
    <property type="match status" value="1"/>
</dbReference>